<gene>
    <name evidence="2" type="ORF">R1flu_002056</name>
</gene>
<protein>
    <submittedName>
        <fullName evidence="2">Uncharacterized protein</fullName>
    </submittedName>
</protein>
<dbReference type="AlphaFoldDB" id="A0ABD1Y524"/>
<feature type="compositionally biased region" description="Low complexity" evidence="1">
    <location>
        <begin position="243"/>
        <end position="276"/>
    </location>
</feature>
<dbReference type="Gene3D" id="6.20.50.20">
    <property type="match status" value="1"/>
</dbReference>
<organism evidence="2 3">
    <name type="scientific">Riccia fluitans</name>
    <dbReference type="NCBI Taxonomy" id="41844"/>
    <lineage>
        <taxon>Eukaryota</taxon>
        <taxon>Viridiplantae</taxon>
        <taxon>Streptophyta</taxon>
        <taxon>Embryophyta</taxon>
        <taxon>Marchantiophyta</taxon>
        <taxon>Marchantiopsida</taxon>
        <taxon>Marchantiidae</taxon>
        <taxon>Marchantiales</taxon>
        <taxon>Ricciaceae</taxon>
        <taxon>Riccia</taxon>
    </lineage>
</organism>
<reference evidence="2 3" key="1">
    <citation type="submission" date="2024-09" db="EMBL/GenBank/DDBJ databases">
        <title>Chromosome-scale assembly of Riccia fluitans.</title>
        <authorList>
            <person name="Paukszto L."/>
            <person name="Sawicki J."/>
            <person name="Karawczyk K."/>
            <person name="Piernik-Szablinska J."/>
            <person name="Szczecinska M."/>
            <person name="Mazdziarz M."/>
        </authorList>
    </citation>
    <scope>NUCLEOTIDE SEQUENCE [LARGE SCALE GENOMIC DNA]</scope>
    <source>
        <strain evidence="2">Rf_01</strain>
        <tissue evidence="2">Aerial parts of the thallus</tissue>
    </source>
</reference>
<dbReference type="InterPro" id="IPR007175">
    <property type="entry name" value="Rpr2/Snm1/Rpp21"/>
</dbReference>
<dbReference type="PANTHER" id="PTHR36072:SF2">
    <property type="entry name" value="OS01G0531000 PROTEIN"/>
    <property type="match status" value="1"/>
</dbReference>
<dbReference type="PANTHER" id="PTHR36072">
    <property type="entry name" value="OS01G0541600 PROTEIN"/>
    <property type="match status" value="1"/>
</dbReference>
<proteinExistence type="predicted"/>
<feature type="compositionally biased region" description="Polar residues" evidence="1">
    <location>
        <begin position="209"/>
        <end position="242"/>
    </location>
</feature>
<feature type="region of interest" description="Disordered" evidence="1">
    <location>
        <begin position="208"/>
        <end position="289"/>
    </location>
</feature>
<sequence length="388" mass="41335">MAKSKRKRVDPTGPSITSLTAKAVSAETPFSTPNSVPAPTAAEAMAESTAKVDKSQLPTVSSERSLRQYTASAQTAQNSGNQAGFLKVQYLAKVAEWAATTVPNLGAFFGQRMAAASEALAIPPPTSYALCQRCETVLQVGENCSVRVSKAPKKWRKSKSKGVDAGVKNAIVYHCHFCKFGNKTPGTAKGHVRTKLSLAAALTQMKKLGSSNPSQQTKGAGSSKAPTATHAQSKNLGSNKTSSAVSEAGNAAEAAPATPVGMPRSVMVSSPMTPSSGAEATGGGKKRKRKGSLVRTYLANIIWGKPLFAASQTWKMTRNSGVLELIRLTLKGFSFQRKGWEELRMLILELLIHLVTPLMKFLEKKRIASPGIETSVQVKRLYALTSIW</sequence>
<dbReference type="Pfam" id="PF04032">
    <property type="entry name" value="Rpr2"/>
    <property type="match status" value="1"/>
</dbReference>
<evidence type="ECO:0000256" key="1">
    <source>
        <dbReference type="SAM" id="MobiDB-lite"/>
    </source>
</evidence>
<comment type="caution">
    <text evidence="2">The sequence shown here is derived from an EMBL/GenBank/DDBJ whole genome shotgun (WGS) entry which is preliminary data.</text>
</comment>
<dbReference type="Proteomes" id="UP001605036">
    <property type="component" value="Unassembled WGS sequence"/>
</dbReference>
<keyword evidence="3" id="KW-1185">Reference proteome</keyword>
<accession>A0ABD1Y524</accession>
<feature type="region of interest" description="Disordered" evidence="1">
    <location>
        <begin position="1"/>
        <end position="61"/>
    </location>
</feature>
<evidence type="ECO:0000313" key="2">
    <source>
        <dbReference type="EMBL" id="KAL2621851.1"/>
    </source>
</evidence>
<evidence type="ECO:0000313" key="3">
    <source>
        <dbReference type="Proteomes" id="UP001605036"/>
    </source>
</evidence>
<dbReference type="EMBL" id="JBHFFA010000006">
    <property type="protein sequence ID" value="KAL2621851.1"/>
    <property type="molecule type" value="Genomic_DNA"/>
</dbReference>
<feature type="compositionally biased region" description="Polar residues" evidence="1">
    <location>
        <begin position="28"/>
        <end position="37"/>
    </location>
</feature>
<name>A0ABD1Y524_9MARC</name>